<reference evidence="3 4" key="1">
    <citation type="journal article" date="2011" name="Stand. Genomic Sci.">
        <title>Complete genome sequence of the thermophilic, hydrogen-oxidizing Bacillus tusciae type strain (T2) and reclassification in the new genus, Kyrpidia gen. nov. as Kyrpidia tusciae comb. nov. and emendation of the family Alicyclobacillaceae da Costa and Rainey, 2010.</title>
        <authorList>
            <person name="Klenk H.P."/>
            <person name="Lapidus A."/>
            <person name="Chertkov O."/>
            <person name="Copeland A."/>
            <person name="Del Rio T.G."/>
            <person name="Nolan M."/>
            <person name="Lucas S."/>
            <person name="Chen F."/>
            <person name="Tice H."/>
            <person name="Cheng J.F."/>
            <person name="Han C."/>
            <person name="Bruce D."/>
            <person name="Goodwin L."/>
            <person name="Pitluck S."/>
            <person name="Pati A."/>
            <person name="Ivanova N."/>
            <person name="Mavromatis K."/>
            <person name="Daum C."/>
            <person name="Chen A."/>
            <person name="Palaniappan K."/>
            <person name="Chang Y.J."/>
            <person name="Land M."/>
            <person name="Hauser L."/>
            <person name="Jeffries C.D."/>
            <person name="Detter J.C."/>
            <person name="Rohde M."/>
            <person name="Abt B."/>
            <person name="Pukall R."/>
            <person name="Goker M."/>
            <person name="Bristow J."/>
            <person name="Markowitz V."/>
            <person name="Hugenholtz P."/>
            <person name="Eisen J.A."/>
        </authorList>
    </citation>
    <scope>NUCLEOTIDE SEQUENCE [LARGE SCALE GENOMIC DNA]</scope>
    <source>
        <strain evidence="3 4">DSM 2912</strain>
    </source>
</reference>
<sequence length="95" mass="11020">MFVILVHYTKRWEEVEPDVEDHKTYLERFYASGHLLFSGPQTTRTGGVILGRFDSEDEAWEMVKGDPFYTRGLAKYDVISFRATKAAPEFRELLG</sequence>
<dbReference type="InterPro" id="IPR011008">
    <property type="entry name" value="Dimeric_a/b-barrel"/>
</dbReference>
<dbReference type="KEGG" id="bts:Btus_2719"/>
<accession>D5WUB6</accession>
<dbReference type="SUPFAM" id="SSF54909">
    <property type="entry name" value="Dimeric alpha+beta barrel"/>
    <property type="match status" value="1"/>
</dbReference>
<keyword evidence="4" id="KW-1185">Reference proteome</keyword>
<proteinExistence type="inferred from homology"/>
<gene>
    <name evidence="3" type="ordered locus">Btus_2719</name>
</gene>
<evidence type="ECO:0000313" key="4">
    <source>
        <dbReference type="Proteomes" id="UP000002368"/>
    </source>
</evidence>
<dbReference type="AlphaFoldDB" id="D5WUB6"/>
<name>D5WUB6_KYRT2</name>
<dbReference type="InterPro" id="IPR005545">
    <property type="entry name" value="YCII"/>
</dbReference>
<dbReference type="Proteomes" id="UP000002368">
    <property type="component" value="Chromosome"/>
</dbReference>
<dbReference type="Pfam" id="PF03795">
    <property type="entry name" value="YCII"/>
    <property type="match status" value="1"/>
</dbReference>
<dbReference type="Gene3D" id="3.30.70.1060">
    <property type="entry name" value="Dimeric alpha+beta barrel"/>
    <property type="match status" value="1"/>
</dbReference>
<dbReference type="HOGENOM" id="CLU_110355_6_1_9"/>
<evidence type="ECO:0000259" key="2">
    <source>
        <dbReference type="Pfam" id="PF03795"/>
    </source>
</evidence>
<evidence type="ECO:0000313" key="3">
    <source>
        <dbReference type="EMBL" id="ADG07368.1"/>
    </source>
</evidence>
<organism evidence="3 4">
    <name type="scientific">Kyrpidia tusciae (strain DSM 2912 / NBRC 15312 / T2)</name>
    <name type="common">Bacillus tusciae</name>
    <dbReference type="NCBI Taxonomy" id="562970"/>
    <lineage>
        <taxon>Bacteria</taxon>
        <taxon>Bacillati</taxon>
        <taxon>Bacillota</taxon>
        <taxon>Bacilli</taxon>
        <taxon>Bacillales</taxon>
        <taxon>Alicyclobacillaceae</taxon>
        <taxon>Kyrpidia</taxon>
    </lineage>
</organism>
<dbReference type="EMBL" id="CP002017">
    <property type="protein sequence ID" value="ADG07368.1"/>
    <property type="molecule type" value="Genomic_DNA"/>
</dbReference>
<dbReference type="PANTHER" id="PTHR37828:SF1">
    <property type="entry name" value="YCII-RELATED DOMAIN-CONTAINING PROTEIN"/>
    <property type="match status" value="1"/>
</dbReference>
<dbReference type="RefSeq" id="WP_013076651.1">
    <property type="nucleotide sequence ID" value="NC_014098.1"/>
</dbReference>
<protein>
    <submittedName>
        <fullName evidence="3">YCII-related protein</fullName>
    </submittedName>
</protein>
<dbReference type="STRING" id="562970.Btus_2719"/>
<dbReference type="PANTHER" id="PTHR37828">
    <property type="entry name" value="GSR2449 PROTEIN"/>
    <property type="match status" value="1"/>
</dbReference>
<dbReference type="eggNOG" id="COG2350">
    <property type="taxonomic scope" value="Bacteria"/>
</dbReference>
<feature type="domain" description="YCII-related" evidence="2">
    <location>
        <begin position="1"/>
        <end position="82"/>
    </location>
</feature>
<evidence type="ECO:0000256" key="1">
    <source>
        <dbReference type="ARBA" id="ARBA00007689"/>
    </source>
</evidence>
<comment type="similarity">
    <text evidence="1">Belongs to the YciI family.</text>
</comment>